<evidence type="ECO:0000313" key="1">
    <source>
        <dbReference type="EMBL" id="EWM20581.1"/>
    </source>
</evidence>
<keyword evidence="2" id="KW-1185">Reference proteome</keyword>
<dbReference type="AlphaFoldDB" id="W7TJR6"/>
<gene>
    <name evidence="1" type="ORF">Naga_101989g2</name>
</gene>
<sequence length="69" mass="7881">MSMRMCPEVPPARILEQFGTKIGGNIHTYIYIYIYGICNVCPVRVMVSQTTPYHCPLHWLVHATTRGTN</sequence>
<protein>
    <submittedName>
        <fullName evidence="1">Uncharacterized protein</fullName>
    </submittedName>
</protein>
<dbReference type="Proteomes" id="UP000019335">
    <property type="component" value="Unassembled WGS sequence"/>
</dbReference>
<evidence type="ECO:0000313" key="2">
    <source>
        <dbReference type="Proteomes" id="UP000019335"/>
    </source>
</evidence>
<accession>W7TJR6</accession>
<reference evidence="1 2" key="1">
    <citation type="journal article" date="2014" name="Mol. Plant">
        <title>Chromosome Scale Genome Assembly and Transcriptome Profiling of Nannochloropsis gaditana in Nitrogen Depletion.</title>
        <authorList>
            <person name="Corteggiani Carpinelli E."/>
            <person name="Telatin A."/>
            <person name="Vitulo N."/>
            <person name="Forcato C."/>
            <person name="D'Angelo M."/>
            <person name="Schiavon R."/>
            <person name="Vezzi A."/>
            <person name="Giacometti G.M."/>
            <person name="Morosinotto T."/>
            <person name="Valle G."/>
        </authorList>
    </citation>
    <scope>NUCLEOTIDE SEQUENCE [LARGE SCALE GENOMIC DNA]</scope>
    <source>
        <strain evidence="1 2">B-31</strain>
    </source>
</reference>
<organism evidence="1 2">
    <name type="scientific">Nannochloropsis gaditana</name>
    <dbReference type="NCBI Taxonomy" id="72520"/>
    <lineage>
        <taxon>Eukaryota</taxon>
        <taxon>Sar</taxon>
        <taxon>Stramenopiles</taxon>
        <taxon>Ochrophyta</taxon>
        <taxon>Eustigmatophyceae</taxon>
        <taxon>Eustigmatales</taxon>
        <taxon>Monodopsidaceae</taxon>
        <taxon>Nannochloropsis</taxon>
    </lineage>
</organism>
<comment type="caution">
    <text evidence="1">The sequence shown here is derived from an EMBL/GenBank/DDBJ whole genome shotgun (WGS) entry which is preliminary data.</text>
</comment>
<proteinExistence type="predicted"/>
<name>W7TJR6_9STRA</name>
<dbReference type="EMBL" id="AZIL01002965">
    <property type="protein sequence ID" value="EWM20581.1"/>
    <property type="molecule type" value="Genomic_DNA"/>
</dbReference>